<keyword evidence="2" id="KW-1185">Reference proteome</keyword>
<gene>
    <name evidence="1" type="ORF">EJ02DRAFT_363549</name>
</gene>
<sequence>VFQGSYQTKQVCEDLMRLAFGPMAGRNNNLFQSLRSMSLSRDSGAPIAADPKDLEEFEKRRDTFGLCADLEKARQMSNKEATQSIKLQIENLVKTLLDLKLQVKRNEYFKRVDGLRAQGLPTTASPGKADFDRALQKVRSNSTLSAVAYFVQSCS</sequence>
<dbReference type="Proteomes" id="UP000800038">
    <property type="component" value="Unassembled WGS sequence"/>
</dbReference>
<organism evidence="1 2">
    <name type="scientific">Clathrospora elynae</name>
    <dbReference type="NCBI Taxonomy" id="706981"/>
    <lineage>
        <taxon>Eukaryota</taxon>
        <taxon>Fungi</taxon>
        <taxon>Dikarya</taxon>
        <taxon>Ascomycota</taxon>
        <taxon>Pezizomycotina</taxon>
        <taxon>Dothideomycetes</taxon>
        <taxon>Pleosporomycetidae</taxon>
        <taxon>Pleosporales</taxon>
        <taxon>Diademaceae</taxon>
        <taxon>Clathrospora</taxon>
    </lineage>
</organism>
<reference evidence="1" key="1">
    <citation type="journal article" date="2020" name="Stud. Mycol.">
        <title>101 Dothideomycetes genomes: a test case for predicting lifestyles and emergence of pathogens.</title>
        <authorList>
            <person name="Haridas S."/>
            <person name="Albert R."/>
            <person name="Binder M."/>
            <person name="Bloem J."/>
            <person name="Labutti K."/>
            <person name="Salamov A."/>
            <person name="Andreopoulos B."/>
            <person name="Baker S."/>
            <person name="Barry K."/>
            <person name="Bills G."/>
            <person name="Bluhm B."/>
            <person name="Cannon C."/>
            <person name="Castanera R."/>
            <person name="Culley D."/>
            <person name="Daum C."/>
            <person name="Ezra D."/>
            <person name="Gonzalez J."/>
            <person name="Henrissat B."/>
            <person name="Kuo A."/>
            <person name="Liang C."/>
            <person name="Lipzen A."/>
            <person name="Lutzoni F."/>
            <person name="Magnuson J."/>
            <person name="Mondo S."/>
            <person name="Nolan M."/>
            <person name="Ohm R."/>
            <person name="Pangilinan J."/>
            <person name="Park H.-J."/>
            <person name="Ramirez L."/>
            <person name="Alfaro M."/>
            <person name="Sun H."/>
            <person name="Tritt A."/>
            <person name="Yoshinaga Y."/>
            <person name="Zwiers L.-H."/>
            <person name="Turgeon B."/>
            <person name="Goodwin S."/>
            <person name="Spatafora J."/>
            <person name="Crous P."/>
            <person name="Grigoriev I."/>
        </authorList>
    </citation>
    <scope>NUCLEOTIDE SEQUENCE</scope>
    <source>
        <strain evidence="1">CBS 161.51</strain>
    </source>
</reference>
<protein>
    <submittedName>
        <fullName evidence="1">Uncharacterized protein</fullName>
    </submittedName>
</protein>
<evidence type="ECO:0000313" key="2">
    <source>
        <dbReference type="Proteomes" id="UP000800038"/>
    </source>
</evidence>
<name>A0A6A5S4I8_9PLEO</name>
<proteinExistence type="predicted"/>
<dbReference type="OrthoDB" id="3772622at2759"/>
<dbReference type="AlphaFoldDB" id="A0A6A5S4I8"/>
<accession>A0A6A5S4I8</accession>
<evidence type="ECO:0000313" key="1">
    <source>
        <dbReference type="EMBL" id="KAF1934510.1"/>
    </source>
</evidence>
<dbReference type="EMBL" id="ML976530">
    <property type="protein sequence ID" value="KAF1934510.1"/>
    <property type="molecule type" value="Genomic_DNA"/>
</dbReference>
<feature type="non-terminal residue" evidence="1">
    <location>
        <position position="1"/>
    </location>
</feature>